<dbReference type="GO" id="GO:0005524">
    <property type="term" value="F:ATP binding"/>
    <property type="evidence" value="ECO:0007669"/>
    <property type="project" value="UniProtKB-KW"/>
</dbReference>
<feature type="transmembrane region" description="Helical" evidence="9">
    <location>
        <begin position="1082"/>
        <end position="1101"/>
    </location>
</feature>
<dbReference type="CDD" id="cd18604">
    <property type="entry name" value="ABC_6TM_VMR1_D2_like"/>
    <property type="match status" value="1"/>
</dbReference>
<feature type="transmembrane region" description="Helical" evidence="9">
    <location>
        <begin position="436"/>
        <end position="457"/>
    </location>
</feature>
<keyword evidence="7 9" id="KW-1133">Transmembrane helix</keyword>
<dbReference type="CDD" id="cd03244">
    <property type="entry name" value="ABCC_MRP_domain2"/>
    <property type="match status" value="1"/>
</dbReference>
<dbReference type="Pfam" id="PF00005">
    <property type="entry name" value="ABC_tran"/>
    <property type="match status" value="2"/>
</dbReference>
<dbReference type="GO" id="GO:0016020">
    <property type="term" value="C:membrane"/>
    <property type="evidence" value="ECO:0007669"/>
    <property type="project" value="UniProtKB-SubCell"/>
</dbReference>
<evidence type="ECO:0000256" key="3">
    <source>
        <dbReference type="ARBA" id="ARBA00022692"/>
    </source>
</evidence>
<dbReference type="PANTHER" id="PTHR24223:SF356">
    <property type="entry name" value="ATP-BINDING CASSETTE TRANSPORTER ABC4"/>
    <property type="match status" value="1"/>
</dbReference>
<dbReference type="CDD" id="cd03250">
    <property type="entry name" value="ABCC_MRP_domain1"/>
    <property type="match status" value="1"/>
</dbReference>
<feature type="transmembrane region" description="Helical" evidence="9">
    <location>
        <begin position="116"/>
        <end position="140"/>
    </location>
</feature>
<dbReference type="Pfam" id="PF00664">
    <property type="entry name" value="ABC_membrane"/>
    <property type="match status" value="2"/>
</dbReference>
<proteinExistence type="predicted"/>
<dbReference type="OrthoDB" id="6500128at2759"/>
<dbReference type="FunFam" id="1.20.1560.10:FF:000013">
    <property type="entry name" value="ABC transporter C family member 2"/>
    <property type="match status" value="1"/>
</dbReference>
<dbReference type="PROSITE" id="PS00211">
    <property type="entry name" value="ABC_TRANSPORTER_1"/>
    <property type="match status" value="1"/>
</dbReference>
<feature type="transmembrane region" description="Helical" evidence="9">
    <location>
        <begin position="1198"/>
        <end position="1217"/>
    </location>
</feature>
<keyword evidence="3 9" id="KW-0812">Transmembrane</keyword>
<evidence type="ECO:0000256" key="8">
    <source>
        <dbReference type="ARBA" id="ARBA00023136"/>
    </source>
</evidence>
<feature type="domain" description="ABC transporter" evidence="10">
    <location>
        <begin position="640"/>
        <end position="889"/>
    </location>
</feature>
<feature type="domain" description="ABC transmembrane type-1" evidence="11">
    <location>
        <begin position="944"/>
        <end position="1188"/>
    </location>
</feature>
<dbReference type="SMART" id="SM00382">
    <property type="entry name" value="AAA"/>
    <property type="match status" value="2"/>
</dbReference>
<evidence type="ECO:0000313" key="12">
    <source>
        <dbReference type="EMBL" id="KAF7339000.1"/>
    </source>
</evidence>
<dbReference type="PANTHER" id="PTHR24223">
    <property type="entry name" value="ATP-BINDING CASSETTE SUB-FAMILY C"/>
    <property type="match status" value="1"/>
</dbReference>
<keyword evidence="6 12" id="KW-0067">ATP-binding</keyword>
<feature type="transmembrane region" description="Helical" evidence="9">
    <location>
        <begin position="938"/>
        <end position="962"/>
    </location>
</feature>
<organism evidence="12 13">
    <name type="scientific">Mycena venus</name>
    <dbReference type="NCBI Taxonomy" id="2733690"/>
    <lineage>
        <taxon>Eukaryota</taxon>
        <taxon>Fungi</taxon>
        <taxon>Dikarya</taxon>
        <taxon>Basidiomycota</taxon>
        <taxon>Agaricomycotina</taxon>
        <taxon>Agaricomycetes</taxon>
        <taxon>Agaricomycetidae</taxon>
        <taxon>Agaricales</taxon>
        <taxon>Marasmiineae</taxon>
        <taxon>Mycenaceae</taxon>
        <taxon>Mycena</taxon>
    </lineage>
</organism>
<feature type="domain" description="ABC transmembrane type-1" evidence="11">
    <location>
        <begin position="280"/>
        <end position="600"/>
    </location>
</feature>
<keyword evidence="2" id="KW-0813">Transport</keyword>
<protein>
    <submittedName>
        <fullName evidence="12">ATP-binding cassette transporter</fullName>
    </submittedName>
</protein>
<accession>A0A8H6XCV1</accession>
<dbReference type="SUPFAM" id="SSF52540">
    <property type="entry name" value="P-loop containing nucleoside triphosphate hydrolases"/>
    <property type="match status" value="2"/>
</dbReference>
<evidence type="ECO:0000256" key="6">
    <source>
        <dbReference type="ARBA" id="ARBA00022840"/>
    </source>
</evidence>
<keyword evidence="4" id="KW-0677">Repeat</keyword>
<sequence>MDGATLRPFSDTLTIPLYVTGFSIITLILGGLWDSNSGMRLRVLLFQKLPSEAPDLPDNRQTGSIHDHIAKHGGATIFAFKVSRLIGCLVLLGFSTALFALNKEEGEDIPYRPSRYIRSAMCGIYLYVAVLAVFSVIGSVKWSRVAVKHLNLILIPTATVYFYRDVFPLATFPLAPKDLWEGALLWPKIATLFFGHPMPVPNPEQTASILSSVFFSFLDRIVALAYQTPHLSFDQLPPLCDYDDMKHLKTRAFPHLDVFISGKNRHVVFGFLWIFRWEFFTMTILLITGALAQFGAPLAINRLLNYLENPDSETFMKPWFWILLLFFGPLTYILVFQWDMFVGWRVSAQATAIMTELVFEHALRIRLQAETASKDATVKESSAKAAQTNLVGKINTLVTVDREAITDARNILFLVTIVPIQVIGSTVFLYRVLGWSAFVGIGMMIALLPAPGVYYQAAVNPPSGVQKKTLKQTDARVQTVTETMNVVRMIKMFGWEKQMKERIAEKREAELTWIWWRKVLSTAHGLTNSLIPTITILATYGQHCFVSIISTKSNFLTLSDITVVMKEELSASKVFSSMAVFDLLRNQLGFIFYSVSMVVKAKVSLDRLNDFLRNTELLDSFSPKCAPDIAAAGQPSVELIGFRDASFTWSNDNATDGTLTPSSRKFFLEIEGELFFKPGRINLVIGSTGSGKTSLLMALLGEMHQLPTSPSSWFNLPRRGGVSYAAQESWVLNDTIKNNILFNTPMDVERYKQVLHQCGLERDLELFDAGDETEVGEKGLTLSGGQKARVTLARAVYSDTQIILLDDILAALDVHTAKWIVDKCLCGPLIRNRTVILVTHNLALTSKLADFVVSVGLDGRVHTHSSVSNALVNNELLATEANKGQVILESAEKEVDSKPPSEEAKKAGGKLIVAEEIAIGRVSLSAVTMFLSAHATGYATLFFAGLIAVNLIDNVVVALRAWYLGYWADQYGKGDPVAVFKYLGGFSILVIFGVFIYTVGYVYFTLGSFKASKVIHTTLLESVFGTTFRWLDVTPTSRIIARCTADINAVDDSLSEAVWNFLNITLTMAVNFSAVIFFTPLFILPGSLVTLFGIWCGRIYLASQLSVKREWSNARAPVLAHIGATIAGIVSVRAYSAQEALIKISIDRINALTRTERAFTNLNRWAFVRVETLGALFSTGVAYYLVYLQSHRPSNVGFSLNMALNFSGTILAWVFFWNRLEIQSNSLERIKQYIDIEQEPTPEPKGIPPAYWPASGNLDVNNLSARYSHDGPQVLHNISFNIKAGERVGVVGRTGSGKSSLTLALLRCILTEGTVYYDGIPTSSLNLGALRTNITIIPQVPELLAGSLRSNLDILSHFDDVALNDALRAAGLSALQDEMEEGKLTLDSEIAAGGSNLSVGQRQIIALARAIVRGSKLLILDEATSAIDYKTDAIIQASLRTELPRDTTLITVAHRLMTIIDADKIMVLDAGRIVEFDSPKVLLKNKNGMLRALVEESADKEVLYGMVRA</sequence>
<dbReference type="InterPro" id="IPR027417">
    <property type="entry name" value="P-loop_NTPase"/>
</dbReference>
<dbReference type="GO" id="GO:0016887">
    <property type="term" value="F:ATP hydrolysis activity"/>
    <property type="evidence" value="ECO:0007669"/>
    <property type="project" value="InterPro"/>
</dbReference>
<dbReference type="InterPro" id="IPR003439">
    <property type="entry name" value="ABC_transporter-like_ATP-bd"/>
</dbReference>
<evidence type="ECO:0000259" key="10">
    <source>
        <dbReference type="PROSITE" id="PS50893"/>
    </source>
</evidence>
<feature type="transmembrane region" description="Helical" evidence="9">
    <location>
        <begin position="982"/>
        <end position="1004"/>
    </location>
</feature>
<keyword evidence="8 9" id="KW-0472">Membrane</keyword>
<dbReference type="InterPro" id="IPR036640">
    <property type="entry name" value="ABC1_TM_sf"/>
</dbReference>
<evidence type="ECO:0000256" key="1">
    <source>
        <dbReference type="ARBA" id="ARBA00004141"/>
    </source>
</evidence>
<feature type="transmembrane region" description="Helical" evidence="9">
    <location>
        <begin position="15"/>
        <end position="33"/>
    </location>
</feature>
<dbReference type="GO" id="GO:0140359">
    <property type="term" value="F:ABC-type transporter activity"/>
    <property type="evidence" value="ECO:0007669"/>
    <property type="project" value="InterPro"/>
</dbReference>
<evidence type="ECO:0000256" key="9">
    <source>
        <dbReference type="SAM" id="Phobius"/>
    </source>
</evidence>
<reference evidence="12" key="1">
    <citation type="submission" date="2020-05" db="EMBL/GenBank/DDBJ databases">
        <title>Mycena genomes resolve the evolution of fungal bioluminescence.</title>
        <authorList>
            <person name="Tsai I.J."/>
        </authorList>
    </citation>
    <scope>NUCLEOTIDE SEQUENCE</scope>
    <source>
        <strain evidence="12">CCC161011</strain>
    </source>
</reference>
<gene>
    <name evidence="12" type="ORF">MVEN_01976200</name>
</gene>
<evidence type="ECO:0000256" key="7">
    <source>
        <dbReference type="ARBA" id="ARBA00022989"/>
    </source>
</evidence>
<keyword evidence="5" id="KW-0547">Nucleotide-binding</keyword>
<dbReference type="Proteomes" id="UP000620124">
    <property type="component" value="Unassembled WGS sequence"/>
</dbReference>
<dbReference type="PROSITE" id="PS50893">
    <property type="entry name" value="ABC_TRANSPORTER_2"/>
    <property type="match status" value="2"/>
</dbReference>
<dbReference type="SUPFAM" id="SSF90123">
    <property type="entry name" value="ABC transporter transmembrane region"/>
    <property type="match status" value="2"/>
</dbReference>
<comment type="subcellular location">
    <subcellularLocation>
        <location evidence="1">Membrane</location>
        <topology evidence="1">Multi-pass membrane protein</topology>
    </subcellularLocation>
</comment>
<feature type="transmembrane region" description="Helical" evidence="9">
    <location>
        <begin position="279"/>
        <end position="299"/>
    </location>
</feature>
<comment type="caution">
    <text evidence="12">The sequence shown here is derived from an EMBL/GenBank/DDBJ whole genome shotgun (WGS) entry which is preliminary data.</text>
</comment>
<dbReference type="FunFam" id="3.40.50.300:FF:000838">
    <property type="entry name" value="ABC multidrug transporter (Eurofung)"/>
    <property type="match status" value="1"/>
</dbReference>
<feature type="domain" description="ABC transporter" evidence="10">
    <location>
        <begin position="1258"/>
        <end position="1495"/>
    </location>
</feature>
<name>A0A8H6XCV1_9AGAR</name>
<feature type="transmembrane region" description="Helical" evidence="9">
    <location>
        <begin position="319"/>
        <end position="338"/>
    </location>
</feature>
<evidence type="ECO:0000313" key="13">
    <source>
        <dbReference type="Proteomes" id="UP000620124"/>
    </source>
</evidence>
<feature type="transmembrane region" description="Helical" evidence="9">
    <location>
        <begin position="411"/>
        <end position="430"/>
    </location>
</feature>
<evidence type="ECO:0000256" key="4">
    <source>
        <dbReference type="ARBA" id="ARBA00022737"/>
    </source>
</evidence>
<dbReference type="InterPro" id="IPR003593">
    <property type="entry name" value="AAA+_ATPase"/>
</dbReference>
<evidence type="ECO:0000256" key="5">
    <source>
        <dbReference type="ARBA" id="ARBA00022741"/>
    </source>
</evidence>
<dbReference type="Gene3D" id="3.40.50.300">
    <property type="entry name" value="P-loop containing nucleotide triphosphate hydrolases"/>
    <property type="match status" value="2"/>
</dbReference>
<dbReference type="CDD" id="cd18596">
    <property type="entry name" value="ABC_6TM_VMR1_D1_like"/>
    <property type="match status" value="1"/>
</dbReference>
<dbReference type="PROSITE" id="PS50929">
    <property type="entry name" value="ABC_TM1F"/>
    <property type="match status" value="2"/>
</dbReference>
<evidence type="ECO:0000256" key="2">
    <source>
        <dbReference type="ARBA" id="ARBA00022448"/>
    </source>
</evidence>
<feature type="transmembrane region" description="Helical" evidence="9">
    <location>
        <begin position="1166"/>
        <end position="1186"/>
    </location>
</feature>
<evidence type="ECO:0000259" key="11">
    <source>
        <dbReference type="PROSITE" id="PS50929"/>
    </source>
</evidence>
<dbReference type="InterPro" id="IPR050173">
    <property type="entry name" value="ABC_transporter_C-like"/>
</dbReference>
<dbReference type="InterPro" id="IPR017871">
    <property type="entry name" value="ABC_transporter-like_CS"/>
</dbReference>
<feature type="transmembrane region" description="Helical" evidence="9">
    <location>
        <begin position="82"/>
        <end position="101"/>
    </location>
</feature>
<dbReference type="Gene3D" id="1.20.1560.10">
    <property type="entry name" value="ABC transporter type 1, transmembrane domain"/>
    <property type="match status" value="2"/>
</dbReference>
<dbReference type="InterPro" id="IPR011527">
    <property type="entry name" value="ABC1_TM_dom"/>
</dbReference>
<keyword evidence="13" id="KW-1185">Reference proteome</keyword>
<dbReference type="EMBL" id="JACAZI010000020">
    <property type="protein sequence ID" value="KAF7339000.1"/>
    <property type="molecule type" value="Genomic_DNA"/>
</dbReference>